<dbReference type="RefSeq" id="WP_354635729.1">
    <property type="nucleotide sequence ID" value="NZ_CP159837.1"/>
</dbReference>
<protein>
    <submittedName>
        <fullName evidence="1">Uncharacterized protein</fullName>
    </submittedName>
</protein>
<dbReference type="EMBL" id="CP159837">
    <property type="protein sequence ID" value="XCM38120.1"/>
    <property type="molecule type" value="Genomic_DNA"/>
</dbReference>
<proteinExistence type="predicted"/>
<organism evidence="1">
    <name type="scientific">Planktothricoides raciborskii GIHE-MW2</name>
    <dbReference type="NCBI Taxonomy" id="2792601"/>
    <lineage>
        <taxon>Bacteria</taxon>
        <taxon>Bacillati</taxon>
        <taxon>Cyanobacteriota</taxon>
        <taxon>Cyanophyceae</taxon>
        <taxon>Oscillatoriophycideae</taxon>
        <taxon>Oscillatoriales</taxon>
        <taxon>Oscillatoriaceae</taxon>
        <taxon>Planktothricoides</taxon>
    </lineage>
</organism>
<evidence type="ECO:0000313" key="1">
    <source>
        <dbReference type="EMBL" id="XCM38120.1"/>
    </source>
</evidence>
<dbReference type="AlphaFoldDB" id="A0AAU8JHW7"/>
<gene>
    <name evidence="1" type="ORF">ABWT76_000948</name>
</gene>
<sequence>MKNLMTIFIKTARSPRGYLIVKSGDKSYVKLDKWKIEAIGEVPGDEQTAILNN</sequence>
<reference evidence="1" key="1">
    <citation type="submission" date="2024-07" db="EMBL/GenBank/DDBJ databases">
        <authorList>
            <person name="Kim Y.J."/>
            <person name="Jeong J.Y."/>
        </authorList>
    </citation>
    <scope>NUCLEOTIDE SEQUENCE</scope>
    <source>
        <strain evidence="1">GIHE-MW2</strain>
    </source>
</reference>
<accession>A0AAU8JHW7</accession>
<name>A0AAU8JHW7_9CYAN</name>